<dbReference type="EMBL" id="CP013244">
    <property type="protein sequence ID" value="ANP46402.1"/>
    <property type="molecule type" value="Genomic_DNA"/>
</dbReference>
<dbReference type="NCBIfam" id="NF001862">
    <property type="entry name" value="PRK00601.1"/>
    <property type="match status" value="1"/>
</dbReference>
<evidence type="ECO:0000313" key="10">
    <source>
        <dbReference type="Proteomes" id="UP000092498"/>
    </source>
</evidence>
<dbReference type="KEGG" id="cbot:ATE48_10980"/>
<feature type="binding site" evidence="7">
    <location>
        <begin position="88"/>
        <end position="90"/>
    </location>
    <ligand>
        <name>substrate</name>
    </ligand>
</feature>
<evidence type="ECO:0000256" key="3">
    <source>
        <dbReference type="ARBA" id="ARBA00022801"/>
    </source>
</evidence>
<dbReference type="CDD" id="cd07557">
    <property type="entry name" value="trimeric_dUTPase"/>
    <property type="match status" value="1"/>
</dbReference>
<dbReference type="Proteomes" id="UP000092498">
    <property type="component" value="Chromosome"/>
</dbReference>
<comment type="catalytic activity">
    <reaction evidence="6 7">
        <text>dUTP + H2O = dUMP + diphosphate + H(+)</text>
        <dbReference type="Rhea" id="RHEA:10248"/>
        <dbReference type="ChEBI" id="CHEBI:15377"/>
        <dbReference type="ChEBI" id="CHEBI:15378"/>
        <dbReference type="ChEBI" id="CHEBI:33019"/>
        <dbReference type="ChEBI" id="CHEBI:61555"/>
        <dbReference type="ChEBI" id="CHEBI:246422"/>
        <dbReference type="EC" id="3.6.1.23"/>
    </reaction>
</comment>
<comment type="pathway">
    <text evidence="7">Pyrimidine metabolism; dUMP biosynthesis; dUMP from dCTP (dUTP route): step 2/2.</text>
</comment>
<evidence type="ECO:0000256" key="2">
    <source>
        <dbReference type="ARBA" id="ARBA00022723"/>
    </source>
</evidence>
<keyword evidence="5 7" id="KW-0546">Nucleotide metabolism</keyword>
<dbReference type="RefSeq" id="WP_066771428.1">
    <property type="nucleotide sequence ID" value="NZ_CP013244.1"/>
</dbReference>
<name>A0A1B1AIL2_9PROT</name>
<dbReference type="FunFam" id="2.70.40.10:FF:000002">
    <property type="entry name" value="dUTP diphosphatase"/>
    <property type="match status" value="1"/>
</dbReference>
<comment type="similarity">
    <text evidence="1 7">Belongs to the dUTPase family.</text>
</comment>
<evidence type="ECO:0000256" key="6">
    <source>
        <dbReference type="ARBA" id="ARBA00047686"/>
    </source>
</evidence>
<organism evidence="9 10">
    <name type="scientific">Candidatus Viadribacter manganicus</name>
    <dbReference type="NCBI Taxonomy" id="1759059"/>
    <lineage>
        <taxon>Bacteria</taxon>
        <taxon>Pseudomonadati</taxon>
        <taxon>Pseudomonadota</taxon>
        <taxon>Alphaproteobacteria</taxon>
        <taxon>Hyphomonadales</taxon>
        <taxon>Hyphomonadaceae</taxon>
        <taxon>Candidatus Viadribacter</taxon>
    </lineage>
</organism>
<dbReference type="GO" id="GO:0004170">
    <property type="term" value="F:dUTP diphosphatase activity"/>
    <property type="evidence" value="ECO:0007669"/>
    <property type="project" value="UniProtKB-UniRule"/>
</dbReference>
<dbReference type="InParanoid" id="A0A1B1AIL2"/>
<dbReference type="GO" id="GO:0046081">
    <property type="term" value="P:dUTP catabolic process"/>
    <property type="evidence" value="ECO:0007669"/>
    <property type="project" value="InterPro"/>
</dbReference>
<reference evidence="9 10" key="1">
    <citation type="submission" date="2015-11" db="EMBL/GenBank/DDBJ databases">
        <title>Whole-Genome Sequence of Candidatus Oderbacter manganicum from the National Park Lower Oder Valley, Germany.</title>
        <authorList>
            <person name="Braun B."/>
            <person name="Liere K."/>
            <person name="Szewzyk U."/>
        </authorList>
    </citation>
    <scope>NUCLEOTIDE SEQUENCE [LARGE SCALE GENOMIC DNA]</scope>
    <source>
        <strain evidence="9 10">OTSz_A_272</strain>
    </source>
</reference>
<dbReference type="UniPathway" id="UPA00610">
    <property type="reaction ID" value="UER00666"/>
</dbReference>
<comment type="function">
    <text evidence="7">This enzyme is involved in nucleotide metabolism: it produces dUMP, the immediate precursor of thymidine nucleotides and it decreases the intracellular concentration of dUTP so that uracil cannot be incorporated into DNA.</text>
</comment>
<gene>
    <name evidence="7" type="primary">dut</name>
    <name evidence="9" type="ORF">ATE48_10980</name>
</gene>
<dbReference type="SUPFAM" id="SSF51283">
    <property type="entry name" value="dUTPase-like"/>
    <property type="match status" value="1"/>
</dbReference>
<dbReference type="InterPro" id="IPR033704">
    <property type="entry name" value="dUTPase_trimeric"/>
</dbReference>
<evidence type="ECO:0000259" key="8">
    <source>
        <dbReference type="Pfam" id="PF00692"/>
    </source>
</evidence>
<dbReference type="InterPro" id="IPR036157">
    <property type="entry name" value="dUTPase-like_sf"/>
</dbReference>
<dbReference type="GO" id="GO:0006226">
    <property type="term" value="P:dUMP biosynthetic process"/>
    <property type="evidence" value="ECO:0007669"/>
    <property type="project" value="UniProtKB-UniRule"/>
</dbReference>
<evidence type="ECO:0000256" key="1">
    <source>
        <dbReference type="ARBA" id="ARBA00006581"/>
    </source>
</evidence>
<feature type="domain" description="dUTPase-like" evidence="8">
    <location>
        <begin position="18"/>
        <end position="150"/>
    </location>
</feature>
<dbReference type="GO" id="GO:0000287">
    <property type="term" value="F:magnesium ion binding"/>
    <property type="evidence" value="ECO:0007669"/>
    <property type="project" value="UniProtKB-UniRule"/>
</dbReference>
<proteinExistence type="inferred from homology"/>
<evidence type="ECO:0000313" key="9">
    <source>
        <dbReference type="EMBL" id="ANP46402.1"/>
    </source>
</evidence>
<sequence length="152" mass="15895">MSKVTIQVATLPHFEGLQLPAYETALSAGMDLRAAIAEDAPIIVAPGGRVLTPTGLTIALPAGYEAQIRPRSGLALKHGVTCLNTPGTVDADYRGEVKVILINLGQEPFTITRGERIAQMVIAPVTQGEWDVVETLSETARGAGGFGSTGRS</sequence>
<dbReference type="AlphaFoldDB" id="A0A1B1AIL2"/>
<evidence type="ECO:0000256" key="4">
    <source>
        <dbReference type="ARBA" id="ARBA00022842"/>
    </source>
</evidence>
<dbReference type="EC" id="3.6.1.23" evidence="7"/>
<dbReference type="HAMAP" id="MF_00116">
    <property type="entry name" value="dUTPase_bact"/>
    <property type="match status" value="1"/>
</dbReference>
<dbReference type="STRING" id="1759059.ATE48_10980"/>
<keyword evidence="3 7" id="KW-0378">Hydrolase</keyword>
<comment type="caution">
    <text evidence="7">Lacks conserved residue(s) required for the propagation of feature annotation.</text>
</comment>
<feature type="binding site" evidence="7">
    <location>
        <position position="84"/>
    </location>
    <ligand>
        <name>substrate</name>
    </ligand>
</feature>
<dbReference type="OrthoDB" id="9809956at2"/>
<comment type="cofactor">
    <cofactor evidence="7">
        <name>Mg(2+)</name>
        <dbReference type="ChEBI" id="CHEBI:18420"/>
    </cofactor>
</comment>
<protein>
    <recommendedName>
        <fullName evidence="7">Deoxyuridine 5'-triphosphate nucleotidohydrolase</fullName>
        <shortName evidence="7">dUTPase</shortName>
        <ecNumber evidence="7">3.6.1.23</ecNumber>
    </recommendedName>
    <alternativeName>
        <fullName evidence="7">dUTP pyrophosphatase</fullName>
    </alternativeName>
</protein>
<dbReference type="PANTHER" id="PTHR11241:SF0">
    <property type="entry name" value="DEOXYURIDINE 5'-TRIPHOSPHATE NUCLEOTIDOHYDROLASE"/>
    <property type="match status" value="1"/>
</dbReference>
<dbReference type="NCBIfam" id="TIGR00576">
    <property type="entry name" value="dut"/>
    <property type="match status" value="1"/>
</dbReference>
<dbReference type="InterPro" id="IPR008181">
    <property type="entry name" value="dUTPase"/>
</dbReference>
<accession>A0A1B1AIL2</accession>
<dbReference type="InterPro" id="IPR029054">
    <property type="entry name" value="dUTPase-like"/>
</dbReference>
<evidence type="ECO:0000256" key="7">
    <source>
        <dbReference type="HAMAP-Rule" id="MF_00116"/>
    </source>
</evidence>
<dbReference type="FunCoup" id="A0A1B1AIL2">
    <property type="interactions" value="435"/>
</dbReference>
<dbReference type="PANTHER" id="PTHR11241">
    <property type="entry name" value="DEOXYURIDINE 5'-TRIPHOSPHATE NUCLEOTIDOHYDROLASE"/>
    <property type="match status" value="1"/>
</dbReference>
<dbReference type="Pfam" id="PF00692">
    <property type="entry name" value="dUTPase"/>
    <property type="match status" value="1"/>
</dbReference>
<dbReference type="Gene3D" id="2.70.40.10">
    <property type="match status" value="1"/>
</dbReference>
<feature type="binding site" evidence="7">
    <location>
        <begin position="71"/>
        <end position="73"/>
    </location>
    <ligand>
        <name>substrate</name>
    </ligand>
</feature>
<keyword evidence="10" id="KW-1185">Reference proteome</keyword>
<evidence type="ECO:0000256" key="5">
    <source>
        <dbReference type="ARBA" id="ARBA00023080"/>
    </source>
</evidence>
<keyword evidence="4 7" id="KW-0460">Magnesium</keyword>
<keyword evidence="2 7" id="KW-0479">Metal-binding</keyword>